<gene>
    <name evidence="1" type="ORF">NIES267_24000</name>
</gene>
<dbReference type="Proteomes" id="UP000218418">
    <property type="component" value="Chromosome"/>
</dbReference>
<reference evidence="1 2" key="1">
    <citation type="submission" date="2017-06" db="EMBL/GenBank/DDBJ databases">
        <title>Genome sequencing of cyanobaciteial culture collection at National Institute for Environmental Studies (NIES).</title>
        <authorList>
            <person name="Hirose Y."/>
            <person name="Shimura Y."/>
            <person name="Fujisawa T."/>
            <person name="Nakamura Y."/>
            <person name="Kawachi M."/>
        </authorList>
    </citation>
    <scope>NUCLEOTIDE SEQUENCE [LARGE SCALE GENOMIC DNA]</scope>
    <source>
        <strain evidence="1 2">NIES-267</strain>
    </source>
</reference>
<accession>A0A1Z4LP20</accession>
<keyword evidence="2" id="KW-1185">Reference proteome</keyword>
<proteinExistence type="predicted"/>
<dbReference type="EMBL" id="AP018227">
    <property type="protein sequence ID" value="BAY82914.1"/>
    <property type="molecule type" value="Genomic_DNA"/>
</dbReference>
<dbReference type="OrthoDB" id="517828at2"/>
<sequence length="71" mass="8327">MTSDKLPKEKINKTPIPGHPLAKLAGKFKGEFWEKTLENIQEFRKREKQEVNEYFDNQQVVLTAKLNTSKH</sequence>
<evidence type="ECO:0000313" key="2">
    <source>
        <dbReference type="Proteomes" id="UP000218418"/>
    </source>
</evidence>
<protein>
    <submittedName>
        <fullName evidence="1">Uncharacterized protein</fullName>
    </submittedName>
</protein>
<name>A0A1Z4LP20_9CYAN</name>
<evidence type="ECO:0000313" key="1">
    <source>
        <dbReference type="EMBL" id="BAY82914.1"/>
    </source>
</evidence>
<organism evidence="1 2">
    <name type="scientific">Calothrix parasitica NIES-267</name>
    <dbReference type="NCBI Taxonomy" id="1973488"/>
    <lineage>
        <taxon>Bacteria</taxon>
        <taxon>Bacillati</taxon>
        <taxon>Cyanobacteriota</taxon>
        <taxon>Cyanophyceae</taxon>
        <taxon>Nostocales</taxon>
        <taxon>Calotrichaceae</taxon>
        <taxon>Calothrix</taxon>
    </lineage>
</organism>
<dbReference type="AlphaFoldDB" id="A0A1Z4LP20"/>